<dbReference type="SUPFAM" id="SSF54211">
    <property type="entry name" value="Ribosomal protein S5 domain 2-like"/>
    <property type="match status" value="1"/>
</dbReference>
<dbReference type="InterPro" id="IPR014721">
    <property type="entry name" value="Ribsml_uS5_D2-typ_fold_subgr"/>
</dbReference>
<evidence type="ECO:0000256" key="11">
    <source>
        <dbReference type="ARBA" id="ARBA00049375"/>
    </source>
</evidence>
<dbReference type="InterPro" id="IPR006204">
    <property type="entry name" value="GHMP_kinase_N_dom"/>
</dbReference>
<evidence type="ECO:0000259" key="15">
    <source>
        <dbReference type="Pfam" id="PF08544"/>
    </source>
</evidence>
<feature type="binding site" evidence="13">
    <location>
        <begin position="84"/>
        <end position="94"/>
    </location>
    <ligand>
        <name>ATP</name>
        <dbReference type="ChEBI" id="CHEBI:30616"/>
    </ligand>
</feature>
<comment type="function">
    <text evidence="12 13">Catalyzes the ATP-dependent phosphorylation of L-homoserine to L-homoserine phosphate.</text>
</comment>
<evidence type="ECO:0000256" key="3">
    <source>
        <dbReference type="ARBA" id="ARBA00012078"/>
    </source>
</evidence>
<dbReference type="EC" id="2.7.1.39" evidence="3 13"/>
<dbReference type="PANTHER" id="PTHR20861:SF1">
    <property type="entry name" value="HOMOSERINE KINASE"/>
    <property type="match status" value="1"/>
</dbReference>
<keyword evidence="7 13" id="KW-0791">Threonine biosynthesis</keyword>
<dbReference type="PIRSF" id="PIRSF000676">
    <property type="entry name" value="Homoser_kin"/>
    <property type="match status" value="1"/>
</dbReference>
<dbReference type="Proteomes" id="UP000029382">
    <property type="component" value="Unassembled WGS sequence"/>
</dbReference>
<dbReference type="Proteomes" id="UP000182793">
    <property type="component" value="Unassembled WGS sequence"/>
</dbReference>
<dbReference type="InterPro" id="IPR020568">
    <property type="entry name" value="Ribosomal_Su5_D2-typ_SF"/>
</dbReference>
<keyword evidence="8 13" id="KW-0547">Nucleotide-binding</keyword>
<evidence type="ECO:0000256" key="7">
    <source>
        <dbReference type="ARBA" id="ARBA00022697"/>
    </source>
</evidence>
<dbReference type="EMBL" id="FOTG01000007">
    <property type="protein sequence ID" value="SFL31833.1"/>
    <property type="molecule type" value="Genomic_DNA"/>
</dbReference>
<dbReference type="AlphaFoldDB" id="A0A091BU11"/>
<dbReference type="EMBL" id="AUZH01000019">
    <property type="protein sequence ID" value="KFN87885.1"/>
    <property type="molecule type" value="Genomic_DNA"/>
</dbReference>
<keyword evidence="13" id="KW-0963">Cytoplasm</keyword>
<dbReference type="Gene3D" id="3.30.230.10">
    <property type="match status" value="1"/>
</dbReference>
<evidence type="ECO:0000256" key="4">
    <source>
        <dbReference type="ARBA" id="ARBA00017858"/>
    </source>
</evidence>
<keyword evidence="19" id="KW-1185">Reference proteome</keyword>
<evidence type="ECO:0000313" key="18">
    <source>
        <dbReference type="Proteomes" id="UP000029382"/>
    </source>
</evidence>
<dbReference type="Gene3D" id="3.30.70.890">
    <property type="entry name" value="GHMP kinase, C-terminal domain"/>
    <property type="match status" value="1"/>
</dbReference>
<keyword evidence="9 13" id="KW-0418">Kinase</keyword>
<feature type="domain" description="GHMP kinase N-terminal" evidence="14">
    <location>
        <begin position="62"/>
        <end position="136"/>
    </location>
</feature>
<dbReference type="GO" id="GO:0005737">
    <property type="term" value="C:cytoplasm"/>
    <property type="evidence" value="ECO:0007669"/>
    <property type="project" value="UniProtKB-SubCell"/>
</dbReference>
<evidence type="ECO:0000256" key="12">
    <source>
        <dbReference type="ARBA" id="ARBA00049954"/>
    </source>
</evidence>
<dbReference type="NCBIfam" id="TIGR00191">
    <property type="entry name" value="thrB"/>
    <property type="match status" value="1"/>
</dbReference>
<dbReference type="GO" id="GO:0005524">
    <property type="term" value="F:ATP binding"/>
    <property type="evidence" value="ECO:0007669"/>
    <property type="project" value="UniProtKB-UniRule"/>
</dbReference>
<evidence type="ECO:0000259" key="14">
    <source>
        <dbReference type="Pfam" id="PF00288"/>
    </source>
</evidence>
<evidence type="ECO:0000256" key="1">
    <source>
        <dbReference type="ARBA" id="ARBA00005015"/>
    </source>
</evidence>
<comment type="caution">
    <text evidence="16">The sequence shown here is derived from an EMBL/GenBank/DDBJ whole genome shotgun (WGS) entry which is preliminary data.</text>
</comment>
<dbReference type="HAMAP" id="MF_00384">
    <property type="entry name" value="Homoser_kinase"/>
    <property type="match status" value="1"/>
</dbReference>
<reference evidence="17 19" key="2">
    <citation type="submission" date="2016-10" db="EMBL/GenBank/DDBJ databases">
        <authorList>
            <person name="Varghese N."/>
            <person name="Submissions S."/>
        </authorList>
    </citation>
    <scope>NUCLEOTIDE SEQUENCE [LARGE SCALE GENOMIC DNA]</scope>
    <source>
        <strain evidence="17 19">JB1</strain>
    </source>
</reference>
<dbReference type="UniPathway" id="UPA00050">
    <property type="reaction ID" value="UER00064"/>
</dbReference>
<gene>
    <name evidence="13" type="primary">thrB</name>
    <name evidence="16" type="ORF">H702_05785</name>
    <name evidence="17" type="ORF">SAMN02910290_01346</name>
</gene>
<dbReference type="Pfam" id="PF08544">
    <property type="entry name" value="GHMP_kinases_C"/>
    <property type="match status" value="1"/>
</dbReference>
<name>A0A091BU11_STREI</name>
<protein>
    <recommendedName>
        <fullName evidence="4 13">Homoserine kinase</fullName>
        <shortName evidence="13">HK</shortName>
        <shortName evidence="13">HSK</shortName>
        <ecNumber evidence="3 13">2.7.1.39</ecNumber>
    </recommendedName>
</protein>
<reference evidence="16 18" key="1">
    <citation type="journal article" date="2014" name="Genome Announc.">
        <title>Draft Genome Sequences of Streptococcus bovis Strains ATCC 33317 and JB1.</title>
        <authorList>
            <person name="Benahmed F.H."/>
            <person name="Gopinath G.R."/>
            <person name="Harbottle H."/>
            <person name="Cotta M.A."/>
            <person name="Luo Y."/>
            <person name="Henderson C."/>
            <person name="Teri P."/>
            <person name="Soppet D."/>
            <person name="Rasmussen M."/>
            <person name="Whitehead T.R."/>
            <person name="Davidson M."/>
        </authorList>
    </citation>
    <scope>NUCLEOTIDE SEQUENCE [LARGE SCALE GENOMIC DNA]</scope>
    <source>
        <strain evidence="16 18">JB1</strain>
    </source>
</reference>
<evidence type="ECO:0000313" key="16">
    <source>
        <dbReference type="EMBL" id="KFN87885.1"/>
    </source>
</evidence>
<evidence type="ECO:0000313" key="19">
    <source>
        <dbReference type="Proteomes" id="UP000182793"/>
    </source>
</evidence>
<dbReference type="PANTHER" id="PTHR20861">
    <property type="entry name" value="HOMOSERINE/4-DIPHOSPHOCYTIDYL-2-C-METHYL-D-ERYTHRITOL KINASE"/>
    <property type="match status" value="1"/>
</dbReference>
<evidence type="ECO:0000256" key="6">
    <source>
        <dbReference type="ARBA" id="ARBA00022679"/>
    </source>
</evidence>
<comment type="catalytic activity">
    <reaction evidence="11 13">
        <text>L-homoserine + ATP = O-phospho-L-homoserine + ADP + H(+)</text>
        <dbReference type="Rhea" id="RHEA:13985"/>
        <dbReference type="ChEBI" id="CHEBI:15378"/>
        <dbReference type="ChEBI" id="CHEBI:30616"/>
        <dbReference type="ChEBI" id="CHEBI:57476"/>
        <dbReference type="ChEBI" id="CHEBI:57590"/>
        <dbReference type="ChEBI" id="CHEBI:456216"/>
        <dbReference type="EC" id="2.7.1.39"/>
    </reaction>
</comment>
<organism evidence="16 18">
    <name type="scientific">Streptococcus equinus JB1</name>
    <dbReference type="NCBI Taxonomy" id="1294274"/>
    <lineage>
        <taxon>Bacteria</taxon>
        <taxon>Bacillati</taxon>
        <taxon>Bacillota</taxon>
        <taxon>Bacilli</taxon>
        <taxon>Lactobacillales</taxon>
        <taxon>Streptococcaceae</taxon>
        <taxon>Streptococcus</taxon>
    </lineage>
</organism>
<dbReference type="InterPro" id="IPR013750">
    <property type="entry name" value="GHMP_kinase_C_dom"/>
</dbReference>
<dbReference type="SUPFAM" id="SSF55060">
    <property type="entry name" value="GHMP Kinase, C-terminal domain"/>
    <property type="match status" value="1"/>
</dbReference>
<dbReference type="InterPro" id="IPR006203">
    <property type="entry name" value="GHMP_knse_ATP-bd_CS"/>
</dbReference>
<proteinExistence type="inferred from homology"/>
<dbReference type="GO" id="GO:0004413">
    <property type="term" value="F:homoserine kinase activity"/>
    <property type="evidence" value="ECO:0007669"/>
    <property type="project" value="UniProtKB-UniRule"/>
</dbReference>
<comment type="subcellular location">
    <subcellularLocation>
        <location evidence="13">Cytoplasm</location>
    </subcellularLocation>
</comment>
<comment type="similarity">
    <text evidence="2 13">Belongs to the GHMP kinase family. Homoserine kinase subfamily.</text>
</comment>
<dbReference type="PROSITE" id="PS00627">
    <property type="entry name" value="GHMP_KINASES_ATP"/>
    <property type="match status" value="1"/>
</dbReference>
<evidence type="ECO:0000256" key="10">
    <source>
        <dbReference type="ARBA" id="ARBA00022840"/>
    </source>
</evidence>
<evidence type="ECO:0000256" key="8">
    <source>
        <dbReference type="ARBA" id="ARBA00022741"/>
    </source>
</evidence>
<keyword evidence="5 13" id="KW-0028">Amino-acid biosynthesis</keyword>
<keyword evidence="10 13" id="KW-0067">ATP-binding</keyword>
<evidence type="ECO:0000256" key="9">
    <source>
        <dbReference type="ARBA" id="ARBA00022777"/>
    </source>
</evidence>
<evidence type="ECO:0000256" key="5">
    <source>
        <dbReference type="ARBA" id="ARBA00022605"/>
    </source>
</evidence>
<sequence length="294" mass="31340">MSDYSDMKITVPATSANVGPGFDSVGVAVSKYLTIEVLEAADKWEVLHDLGDVPSDETNLLITTALQVKSDLKPHRIKMISDIPLARGLGSSSSVIVAGIELANQLADLNLSDDEKLTLATKIEGHPDNVAPAIFGNLVVSSYVDGKVNSAVATFPEASFVAFIPNYELKTSDSRNVLPVQFSYKEAVAASSIANVAIAALLTGDLEKAGKAIEADLFHERFRQKLVKEFAQIKEKAHQAGAYATYLSGAGPTVMVLAPKEQESKVLEAVHSLGFDGEVVALHVDTKGVFVEKD</sequence>
<dbReference type="Pfam" id="PF00288">
    <property type="entry name" value="GHMP_kinases_N"/>
    <property type="match status" value="1"/>
</dbReference>
<accession>A0A091BU11</accession>
<keyword evidence="6 13" id="KW-0808">Transferase</keyword>
<dbReference type="InterPro" id="IPR000870">
    <property type="entry name" value="Homoserine_kinase"/>
</dbReference>
<evidence type="ECO:0000256" key="13">
    <source>
        <dbReference type="HAMAP-Rule" id="MF_00384"/>
    </source>
</evidence>
<evidence type="ECO:0000256" key="2">
    <source>
        <dbReference type="ARBA" id="ARBA00007370"/>
    </source>
</evidence>
<dbReference type="GO" id="GO:0009088">
    <property type="term" value="P:threonine biosynthetic process"/>
    <property type="evidence" value="ECO:0007669"/>
    <property type="project" value="UniProtKB-UniRule"/>
</dbReference>
<comment type="pathway">
    <text evidence="1 13">Amino-acid biosynthesis; L-threonine biosynthesis; L-threonine from L-aspartate: step 4/5.</text>
</comment>
<dbReference type="PRINTS" id="PR00958">
    <property type="entry name" value="HOMSERKINASE"/>
</dbReference>
<feature type="domain" description="GHMP kinase C-terminal" evidence="15">
    <location>
        <begin position="197"/>
        <end position="272"/>
    </location>
</feature>
<evidence type="ECO:0000313" key="17">
    <source>
        <dbReference type="EMBL" id="SFL31833.1"/>
    </source>
</evidence>
<dbReference type="InterPro" id="IPR036554">
    <property type="entry name" value="GHMP_kinase_C_sf"/>
</dbReference>